<evidence type="ECO:0000313" key="2">
    <source>
        <dbReference type="Proteomes" id="UP000248168"/>
    </source>
</evidence>
<accession>A0A330LBH2</accession>
<gene>
    <name evidence="1" type="ORF">NITLEN_70036</name>
</gene>
<protein>
    <submittedName>
        <fullName evidence="1">Uncharacterized protein</fullName>
    </submittedName>
</protein>
<dbReference type="AlphaFoldDB" id="A0A330LBH2"/>
<dbReference type="EMBL" id="OUNR01000020">
    <property type="protein sequence ID" value="SPP66446.1"/>
    <property type="molecule type" value="Genomic_DNA"/>
</dbReference>
<dbReference type="InParanoid" id="A0A330LBH2"/>
<organism evidence="1 2">
    <name type="scientific">Nitrospira lenta</name>
    <dbReference type="NCBI Taxonomy" id="1436998"/>
    <lineage>
        <taxon>Bacteria</taxon>
        <taxon>Pseudomonadati</taxon>
        <taxon>Nitrospirota</taxon>
        <taxon>Nitrospiria</taxon>
        <taxon>Nitrospirales</taxon>
        <taxon>Nitrospiraceae</taxon>
        <taxon>Nitrospira</taxon>
    </lineage>
</organism>
<dbReference type="RefSeq" id="WP_121990606.1">
    <property type="nucleotide sequence ID" value="NZ_OUNR01000020.1"/>
</dbReference>
<evidence type="ECO:0000313" key="1">
    <source>
        <dbReference type="EMBL" id="SPP66446.1"/>
    </source>
</evidence>
<keyword evidence="2" id="KW-1185">Reference proteome</keyword>
<dbReference type="Proteomes" id="UP000248168">
    <property type="component" value="Unassembled WGS sequence"/>
</dbReference>
<name>A0A330LBH2_9BACT</name>
<sequence>MMPTVVKMEVSQETIIRAVKGMRKSVRRVFLEDLIAATSPEYLQSIREARRDFKSGKVKAHHEVFGR</sequence>
<proteinExistence type="predicted"/>
<dbReference type="OrthoDB" id="5520744at2"/>
<reference evidence="2" key="1">
    <citation type="submission" date="2018-04" db="EMBL/GenBank/DDBJ databases">
        <authorList>
            <person name="Lucker S."/>
            <person name="Sakoula D."/>
        </authorList>
    </citation>
    <scope>NUCLEOTIDE SEQUENCE [LARGE SCALE GENOMIC DNA]</scope>
</reference>